<dbReference type="Proteomes" id="UP000590740">
    <property type="component" value="Unassembled WGS sequence"/>
</dbReference>
<keyword evidence="2 4" id="KW-0808">Transferase</keyword>
<evidence type="ECO:0000313" key="4">
    <source>
        <dbReference type="EMBL" id="MBB5033934.1"/>
    </source>
</evidence>
<comment type="caution">
    <text evidence="4">The sequence shown here is derived from an EMBL/GenBank/DDBJ whole genome shotgun (WGS) entry which is preliminary data.</text>
</comment>
<dbReference type="PANTHER" id="PTHR22916:SF51">
    <property type="entry name" value="GLYCOSYLTRANSFERASE EPSH-RELATED"/>
    <property type="match status" value="1"/>
</dbReference>
<dbReference type="AlphaFoldDB" id="A0A7W8DL32"/>
<dbReference type="PANTHER" id="PTHR22916">
    <property type="entry name" value="GLYCOSYLTRANSFERASE"/>
    <property type="match status" value="1"/>
</dbReference>
<dbReference type="InterPro" id="IPR001173">
    <property type="entry name" value="Glyco_trans_2-like"/>
</dbReference>
<sequence>MPPDISLIIPVFNNEAFLESSLGSARAQAGVLLEIIIIDDGSTDSSLSMIQAQAAEDPRIIVISQVNQGVSAARNAGLDRATGRWVAFLDGDDWLAPGSLAEWLQQAEKEQLECAICNGFSFKVDDPRPFYATQPRAILHKQPWGTIMTGTDWIAQSVRSREWPHYVWLQFCRRSVIEEARLRFRRDMIHEDIPWTIQLMLAVRRLGFFPTPRYGYRRNPTSLTRSHNTDHVRHRIASYLKVGELLQSLSIGQPYALKKALYTQILRELGHFLGLMRKGNVSRADRSRFASEFLAAGLPKVMLKSCSNYRELAAVFKAWYLCHIWKRQRS</sequence>
<dbReference type="RefSeq" id="WP_184341223.1">
    <property type="nucleotide sequence ID" value="NZ_JACHIG010000007.1"/>
</dbReference>
<dbReference type="InterPro" id="IPR029044">
    <property type="entry name" value="Nucleotide-diphossugar_trans"/>
</dbReference>
<organism evidence="4 5">
    <name type="scientific">Prosthecobacter vanneervenii</name>
    <dbReference type="NCBI Taxonomy" id="48466"/>
    <lineage>
        <taxon>Bacteria</taxon>
        <taxon>Pseudomonadati</taxon>
        <taxon>Verrucomicrobiota</taxon>
        <taxon>Verrucomicrobiia</taxon>
        <taxon>Verrucomicrobiales</taxon>
        <taxon>Verrucomicrobiaceae</taxon>
        <taxon>Prosthecobacter</taxon>
    </lineage>
</organism>
<dbReference type="EMBL" id="JACHIG010000007">
    <property type="protein sequence ID" value="MBB5033934.1"/>
    <property type="molecule type" value="Genomic_DNA"/>
</dbReference>
<dbReference type="CDD" id="cd00761">
    <property type="entry name" value="Glyco_tranf_GTA_type"/>
    <property type="match status" value="1"/>
</dbReference>
<keyword evidence="1" id="KW-0328">Glycosyltransferase</keyword>
<keyword evidence="5" id="KW-1185">Reference proteome</keyword>
<dbReference type="SUPFAM" id="SSF53448">
    <property type="entry name" value="Nucleotide-diphospho-sugar transferases"/>
    <property type="match status" value="1"/>
</dbReference>
<protein>
    <submittedName>
        <fullName evidence="4">Glycosyltransferase involved in cell wall biosynthesis</fullName>
    </submittedName>
</protein>
<dbReference type="Pfam" id="PF00535">
    <property type="entry name" value="Glycos_transf_2"/>
    <property type="match status" value="1"/>
</dbReference>
<evidence type="ECO:0000259" key="3">
    <source>
        <dbReference type="Pfam" id="PF00535"/>
    </source>
</evidence>
<name>A0A7W8DL32_9BACT</name>
<evidence type="ECO:0000256" key="2">
    <source>
        <dbReference type="ARBA" id="ARBA00022679"/>
    </source>
</evidence>
<proteinExistence type="predicted"/>
<gene>
    <name evidence="4" type="ORF">HNQ65_003524</name>
</gene>
<evidence type="ECO:0000256" key="1">
    <source>
        <dbReference type="ARBA" id="ARBA00022676"/>
    </source>
</evidence>
<dbReference type="Gene3D" id="3.90.550.10">
    <property type="entry name" value="Spore Coat Polysaccharide Biosynthesis Protein SpsA, Chain A"/>
    <property type="match status" value="1"/>
</dbReference>
<accession>A0A7W8DL32</accession>
<feature type="domain" description="Glycosyltransferase 2-like" evidence="3">
    <location>
        <begin position="6"/>
        <end position="135"/>
    </location>
</feature>
<dbReference type="GO" id="GO:0016758">
    <property type="term" value="F:hexosyltransferase activity"/>
    <property type="evidence" value="ECO:0007669"/>
    <property type="project" value="UniProtKB-ARBA"/>
</dbReference>
<evidence type="ECO:0000313" key="5">
    <source>
        <dbReference type="Proteomes" id="UP000590740"/>
    </source>
</evidence>
<reference evidence="4 5" key="1">
    <citation type="submission" date="2020-08" db="EMBL/GenBank/DDBJ databases">
        <title>Genomic Encyclopedia of Type Strains, Phase IV (KMG-IV): sequencing the most valuable type-strain genomes for metagenomic binning, comparative biology and taxonomic classification.</title>
        <authorList>
            <person name="Goeker M."/>
        </authorList>
    </citation>
    <scope>NUCLEOTIDE SEQUENCE [LARGE SCALE GENOMIC DNA]</scope>
    <source>
        <strain evidence="4 5">DSM 12252</strain>
    </source>
</reference>